<evidence type="ECO:0000256" key="2">
    <source>
        <dbReference type="ARBA" id="ARBA00022448"/>
    </source>
</evidence>
<evidence type="ECO:0000313" key="12">
    <source>
        <dbReference type="EMBL" id="OGG68768.1"/>
    </source>
</evidence>
<evidence type="ECO:0000313" key="13">
    <source>
        <dbReference type="Proteomes" id="UP000176914"/>
    </source>
</evidence>
<sequence length="313" mass="33790">MFIIKHRNAFFALTGALVLAALISVAVFGLHLGIEFTGGTLVEVSYDLPAPGTGGQAGGTRPDPVALTNTLNDAGFKDFSLRETGDNGYTLRAQSIGDAQRGELAAVFSYQGGTAHVDQLTEIGPTIGAELRNKAILALGLVLLCILLFIAFAFRKVSQPISSWVYGLIALVTLVHDIIIPMGFFALLGYLTGAQVDTLFVTAVLTVLGFSIHDTIVVFDRTRENLRINHEKNRKEDFAETAGHSLNQTFVRSINTSLTVLFTLLVLYFIGPASTKVFALTLLVGITAGTYSSIFLATPLLVWVEKRRNKAKK</sequence>
<comment type="function">
    <text evidence="10">Part of the Sec protein translocase complex. Interacts with the SecYEG preprotein conducting channel. SecDF uses the proton motive force (PMF) to complete protein translocation after the ATP-dependent function of SecA.</text>
</comment>
<keyword evidence="5 10" id="KW-0812">Transmembrane</keyword>
<name>A0A1F6E539_9BACT</name>
<evidence type="ECO:0000256" key="5">
    <source>
        <dbReference type="ARBA" id="ARBA00022692"/>
    </source>
</evidence>
<evidence type="ECO:0000256" key="4">
    <source>
        <dbReference type="ARBA" id="ARBA00022519"/>
    </source>
</evidence>
<feature type="domain" description="SSD" evidence="11">
    <location>
        <begin position="135"/>
        <end position="303"/>
    </location>
</feature>
<dbReference type="NCBIfam" id="TIGR00966">
    <property type="entry name" value="transloc_SecF"/>
    <property type="match status" value="1"/>
</dbReference>
<dbReference type="InterPro" id="IPR048634">
    <property type="entry name" value="SecD_SecF_C"/>
</dbReference>
<keyword evidence="7 10" id="KW-1133">Transmembrane helix</keyword>
<comment type="subunit">
    <text evidence="10">Forms a complex with SecD. Part of the essential Sec protein translocation apparatus which comprises SecA, SecYEG and auxiliary proteins SecDF. Other proteins may also be involved.</text>
</comment>
<evidence type="ECO:0000256" key="3">
    <source>
        <dbReference type="ARBA" id="ARBA00022475"/>
    </source>
</evidence>
<evidence type="ECO:0000256" key="8">
    <source>
        <dbReference type="ARBA" id="ARBA00023010"/>
    </source>
</evidence>
<feature type="transmembrane region" description="Helical" evidence="10">
    <location>
        <begin position="166"/>
        <end position="192"/>
    </location>
</feature>
<keyword evidence="6 10" id="KW-0653">Protein transport</keyword>
<dbReference type="PROSITE" id="PS50156">
    <property type="entry name" value="SSD"/>
    <property type="match status" value="1"/>
</dbReference>
<dbReference type="HAMAP" id="MF_01464_B">
    <property type="entry name" value="SecF_B"/>
    <property type="match status" value="1"/>
</dbReference>
<dbReference type="SUPFAM" id="SSF82866">
    <property type="entry name" value="Multidrug efflux transporter AcrB transmembrane domain"/>
    <property type="match status" value="1"/>
</dbReference>
<gene>
    <name evidence="10" type="primary">secF</name>
    <name evidence="12" type="ORF">A3C20_00990</name>
</gene>
<reference evidence="12 13" key="1">
    <citation type="journal article" date="2016" name="Nat. Commun.">
        <title>Thousands of microbial genomes shed light on interconnected biogeochemical processes in an aquifer system.</title>
        <authorList>
            <person name="Anantharaman K."/>
            <person name="Brown C.T."/>
            <person name="Hug L.A."/>
            <person name="Sharon I."/>
            <person name="Castelle C.J."/>
            <person name="Probst A.J."/>
            <person name="Thomas B.C."/>
            <person name="Singh A."/>
            <person name="Wilkins M.J."/>
            <person name="Karaoz U."/>
            <person name="Brodie E.L."/>
            <person name="Williams K.H."/>
            <person name="Hubbard S.S."/>
            <person name="Banfield J.F."/>
        </authorList>
    </citation>
    <scope>NUCLEOTIDE SEQUENCE [LARGE SCALE GENOMIC DNA]</scope>
</reference>
<feature type="transmembrane region" description="Helical" evidence="10">
    <location>
        <begin position="277"/>
        <end position="304"/>
    </location>
</feature>
<dbReference type="PRINTS" id="PR01755">
    <property type="entry name" value="SECFTRNLCASE"/>
</dbReference>
<dbReference type="Gene3D" id="1.20.1640.10">
    <property type="entry name" value="Multidrug efflux transporter AcrB transmembrane domain"/>
    <property type="match status" value="1"/>
</dbReference>
<evidence type="ECO:0000256" key="10">
    <source>
        <dbReference type="HAMAP-Rule" id="MF_01464"/>
    </source>
</evidence>
<feature type="transmembrane region" description="Helical" evidence="10">
    <location>
        <begin position="9"/>
        <end position="34"/>
    </location>
</feature>
<organism evidence="12 13">
    <name type="scientific">Candidatus Kaiserbacteria bacterium RIFCSPHIGHO2_02_FULL_55_25</name>
    <dbReference type="NCBI Taxonomy" id="1798498"/>
    <lineage>
        <taxon>Bacteria</taxon>
        <taxon>Candidatus Kaiseribacteriota</taxon>
    </lineage>
</organism>
<evidence type="ECO:0000256" key="9">
    <source>
        <dbReference type="ARBA" id="ARBA00023136"/>
    </source>
</evidence>
<evidence type="ECO:0000256" key="1">
    <source>
        <dbReference type="ARBA" id="ARBA00004651"/>
    </source>
</evidence>
<comment type="caution">
    <text evidence="12">The sequence shown here is derived from an EMBL/GenBank/DDBJ whole genome shotgun (WGS) entry which is preliminary data.</text>
</comment>
<feature type="transmembrane region" description="Helical" evidence="10">
    <location>
        <begin position="135"/>
        <end position="154"/>
    </location>
</feature>
<dbReference type="GO" id="GO:0015450">
    <property type="term" value="F:protein-transporting ATPase activity"/>
    <property type="evidence" value="ECO:0007669"/>
    <property type="project" value="InterPro"/>
</dbReference>
<dbReference type="Pfam" id="PF02355">
    <property type="entry name" value="SecD_SecF_C"/>
    <property type="match status" value="1"/>
</dbReference>
<keyword evidence="3 10" id="KW-1003">Cell membrane</keyword>
<dbReference type="InterPro" id="IPR022645">
    <property type="entry name" value="SecD/SecF_bac"/>
</dbReference>
<dbReference type="GO" id="GO:0005886">
    <property type="term" value="C:plasma membrane"/>
    <property type="evidence" value="ECO:0007669"/>
    <property type="project" value="UniProtKB-SubCell"/>
</dbReference>
<accession>A0A1F6E539</accession>
<evidence type="ECO:0000259" key="11">
    <source>
        <dbReference type="PROSITE" id="PS50156"/>
    </source>
</evidence>
<dbReference type="EMBL" id="MFLL01000028">
    <property type="protein sequence ID" value="OGG68768.1"/>
    <property type="molecule type" value="Genomic_DNA"/>
</dbReference>
<protein>
    <recommendedName>
        <fullName evidence="10">Protein-export membrane protein SecF</fullName>
    </recommendedName>
</protein>
<comment type="similarity">
    <text evidence="10">Belongs to the SecD/SecF family. SecF subfamily.</text>
</comment>
<dbReference type="InterPro" id="IPR000731">
    <property type="entry name" value="SSD"/>
</dbReference>
<evidence type="ECO:0000256" key="7">
    <source>
        <dbReference type="ARBA" id="ARBA00022989"/>
    </source>
</evidence>
<dbReference type="AlphaFoldDB" id="A0A1F6E539"/>
<keyword evidence="2 10" id="KW-0813">Transport</keyword>
<dbReference type="GO" id="GO:0043952">
    <property type="term" value="P:protein transport by the Sec complex"/>
    <property type="evidence" value="ECO:0007669"/>
    <property type="project" value="UniProtKB-UniRule"/>
</dbReference>
<proteinExistence type="inferred from homology"/>
<comment type="subcellular location">
    <subcellularLocation>
        <location evidence="1 10">Cell membrane</location>
        <topology evidence="1 10">Multi-pass membrane protein</topology>
    </subcellularLocation>
</comment>
<dbReference type="GO" id="GO:0006605">
    <property type="term" value="P:protein targeting"/>
    <property type="evidence" value="ECO:0007669"/>
    <property type="project" value="UniProtKB-UniRule"/>
</dbReference>
<dbReference type="InterPro" id="IPR005665">
    <property type="entry name" value="SecF_bac"/>
</dbReference>
<dbReference type="GO" id="GO:0065002">
    <property type="term" value="P:intracellular protein transmembrane transport"/>
    <property type="evidence" value="ECO:0007669"/>
    <property type="project" value="UniProtKB-UniRule"/>
</dbReference>
<dbReference type="InterPro" id="IPR022646">
    <property type="entry name" value="SecD/SecF_CS"/>
</dbReference>
<dbReference type="PANTHER" id="PTHR30081">
    <property type="entry name" value="PROTEIN-EXPORT MEMBRANE PROTEIN SEC"/>
    <property type="match status" value="1"/>
</dbReference>
<feature type="transmembrane region" description="Helical" evidence="10">
    <location>
        <begin position="254"/>
        <end position="271"/>
    </location>
</feature>
<keyword evidence="8 10" id="KW-0811">Translocation</keyword>
<keyword evidence="4" id="KW-0997">Cell inner membrane</keyword>
<evidence type="ECO:0000256" key="6">
    <source>
        <dbReference type="ARBA" id="ARBA00022927"/>
    </source>
</evidence>
<dbReference type="Pfam" id="PF07549">
    <property type="entry name" value="Sec_GG"/>
    <property type="match status" value="1"/>
</dbReference>
<dbReference type="PANTHER" id="PTHR30081:SF8">
    <property type="entry name" value="PROTEIN TRANSLOCASE SUBUNIT SECF"/>
    <property type="match status" value="1"/>
</dbReference>
<dbReference type="InterPro" id="IPR022813">
    <property type="entry name" value="SecD/SecF_arch_bac"/>
</dbReference>
<keyword evidence="9 10" id="KW-0472">Membrane</keyword>
<feature type="transmembrane region" description="Helical" evidence="10">
    <location>
        <begin position="198"/>
        <end position="219"/>
    </location>
</feature>
<dbReference type="Proteomes" id="UP000176914">
    <property type="component" value="Unassembled WGS sequence"/>
</dbReference>